<keyword evidence="4" id="KW-0408">Iron</keyword>
<organism evidence="7 9">
    <name type="scientific">Muribaculum intestinale</name>
    <dbReference type="NCBI Taxonomy" id="1796646"/>
    <lineage>
        <taxon>Bacteria</taxon>
        <taxon>Pseudomonadati</taxon>
        <taxon>Bacteroidota</taxon>
        <taxon>Bacteroidia</taxon>
        <taxon>Bacteroidales</taxon>
        <taxon>Muribaculaceae</taxon>
        <taxon>Muribaculum</taxon>
    </lineage>
</organism>
<feature type="domain" description="4Fe-4S ferredoxin-type" evidence="6">
    <location>
        <begin position="25"/>
        <end position="54"/>
    </location>
</feature>
<dbReference type="OrthoDB" id="9767256at2"/>
<sequence>MSTPAINPAEARVQSLSNPCYQAANISDNNFEDCIKCTICTVYCPVTPVNPDFPGPKQAGPDGERYRLKKPFYYDEALKYCLNCKRCEVACPSNVRIGDIIQSARLHYSKKKPSLRDKMLASTDFVGTMATPFAPIVNGMLHLKPMKVVLDKVMGIDKHRQFPSYSHTTFTSWFKRHAPEQSRYANQVSYFHGCYVNYNYPQLGKDFVTVMNAIGYGVNLLDKEKCCGVAKIANNLVDAARRDANINLESIRKSVAKGLEVLTTSSTCTLTMRDEYHHILDIDTHDVRDHIQLATRFVYNLIDKGKVKVAFRPDFKRRVAYHTPCHMEKLGWAIYSTSLLKMIPGLEFVPLESVCCGIAGTYGFKKENYNYSQQIGNALFEQITHAGVDSVATDCETCKWQIEMSTGVHVDNPISIFAEALDIEATRRLNGL</sequence>
<dbReference type="Pfam" id="PF13183">
    <property type="entry name" value="Fer4_8"/>
    <property type="match status" value="1"/>
</dbReference>
<keyword evidence="1" id="KW-0004">4Fe-4S</keyword>
<dbReference type="GeneID" id="65535284"/>
<dbReference type="PROSITE" id="PS51379">
    <property type="entry name" value="4FE4S_FER_2"/>
    <property type="match status" value="2"/>
</dbReference>
<accession>A0A1B1SCZ4</accession>
<dbReference type="GO" id="GO:0016020">
    <property type="term" value="C:membrane"/>
    <property type="evidence" value="ECO:0007669"/>
    <property type="project" value="InterPro"/>
</dbReference>
<protein>
    <submittedName>
        <fullName evidence="8">Anaerobic glycerol-3-phosphate dehydrogenase subunit C</fullName>
        <ecNumber evidence="8">1.1.5.3</ecNumber>
    </submittedName>
    <submittedName>
        <fullName evidence="7">sn-glycerol-3-phosphate dehydrogenase subunit C</fullName>
    </submittedName>
</protein>
<keyword evidence="2" id="KW-0479">Metal-binding</keyword>
<name>A0A1B1SCZ4_9BACT</name>
<dbReference type="Gene3D" id="1.10.1060.10">
    <property type="entry name" value="Alpha-helical ferredoxin"/>
    <property type="match status" value="1"/>
</dbReference>
<dbReference type="NCBIfam" id="TIGR03379">
    <property type="entry name" value="glycerol3P_GlpC"/>
    <property type="match status" value="1"/>
</dbReference>
<keyword evidence="3" id="KW-0677">Repeat</keyword>
<dbReference type="PANTHER" id="PTHR32479">
    <property type="entry name" value="GLYCOLATE OXIDASE IRON-SULFUR SUBUNIT"/>
    <property type="match status" value="1"/>
</dbReference>
<dbReference type="STRING" id="1796646.A4V02_00340"/>
<dbReference type="Proteomes" id="UP000306630">
    <property type="component" value="Unassembled WGS sequence"/>
</dbReference>
<evidence type="ECO:0000256" key="1">
    <source>
        <dbReference type="ARBA" id="ARBA00022485"/>
    </source>
</evidence>
<dbReference type="GO" id="GO:0009331">
    <property type="term" value="C:glycerol-3-phosphate dehydrogenase (FAD) complex"/>
    <property type="evidence" value="ECO:0007669"/>
    <property type="project" value="InterPro"/>
</dbReference>
<evidence type="ECO:0000256" key="4">
    <source>
        <dbReference type="ARBA" id="ARBA00023004"/>
    </source>
</evidence>
<keyword evidence="9" id="KW-1185">Reference proteome</keyword>
<dbReference type="NCBIfam" id="NF008369">
    <property type="entry name" value="PRK11168.1"/>
    <property type="match status" value="1"/>
</dbReference>
<evidence type="ECO:0000313" key="7">
    <source>
        <dbReference type="EMBL" id="ANU64666.2"/>
    </source>
</evidence>
<reference evidence="9" key="1">
    <citation type="submission" date="2016-04" db="EMBL/GenBank/DDBJ databases">
        <title>Complete Genome Sequences of Twelve Strains of a Stable Defined Moderately Diverse Mouse Microbiota 2 (sDMDMm2).</title>
        <authorList>
            <person name="Uchimura Y."/>
            <person name="Wyss M."/>
            <person name="Brugiroux S."/>
            <person name="Limenitakis J.P."/>
            <person name="Stecher B."/>
            <person name="McCoy K.D."/>
            <person name="Macpherson A.J."/>
        </authorList>
    </citation>
    <scope>NUCLEOTIDE SEQUENCE [LARGE SCALE GENOMIC DNA]</scope>
    <source>
        <strain evidence="9">YL27</strain>
    </source>
</reference>
<dbReference type="InterPro" id="IPR004017">
    <property type="entry name" value="Cys_rich_dom"/>
</dbReference>
<reference evidence="7" key="2">
    <citation type="submission" date="2017-04" db="EMBL/GenBank/DDBJ databases">
        <title>Complete Genome Sequences of Twelve Strains of a Stable Defined Moderately Diverse Mouse Microbiota 2 (sDMDMm2).</title>
        <authorList>
            <person name="Uchimura Y."/>
            <person name="Wyss M."/>
            <person name="Brugiroux S."/>
            <person name="Limenitakis J.P."/>
            <person name="Stecher B."/>
            <person name="McCoy K.D."/>
            <person name="Macpherson A.J."/>
        </authorList>
    </citation>
    <scope>NUCLEOTIDE SEQUENCE</scope>
    <source>
        <strain evidence="7">YL27</strain>
    </source>
</reference>
<dbReference type="InterPro" id="IPR017896">
    <property type="entry name" value="4Fe4S_Fe-S-bd"/>
</dbReference>
<evidence type="ECO:0000256" key="2">
    <source>
        <dbReference type="ARBA" id="ARBA00022723"/>
    </source>
</evidence>
<keyword evidence="5" id="KW-0411">Iron-sulfur</keyword>
<dbReference type="SUPFAM" id="SSF46548">
    <property type="entry name" value="alpha-helical ferredoxin"/>
    <property type="match status" value="1"/>
</dbReference>
<gene>
    <name evidence="8" type="primary">glpC</name>
    <name evidence="7" type="ORF">A4V02_00340</name>
    <name evidence="8" type="ORF">E5333_05385</name>
</gene>
<dbReference type="Pfam" id="PF02754">
    <property type="entry name" value="CCG"/>
    <property type="match status" value="2"/>
</dbReference>
<proteinExistence type="predicted"/>
<feature type="domain" description="4Fe-4S ferredoxin-type" evidence="6">
    <location>
        <begin position="70"/>
        <end position="100"/>
    </location>
</feature>
<dbReference type="RefSeq" id="WP_084273890.1">
    <property type="nucleotide sequence ID" value="NZ_CAJTAP010000028.1"/>
</dbReference>
<dbReference type="GO" id="GO:0051539">
    <property type="term" value="F:4 iron, 4 sulfur cluster binding"/>
    <property type="evidence" value="ECO:0007669"/>
    <property type="project" value="UniProtKB-KW"/>
</dbReference>
<dbReference type="InterPro" id="IPR017900">
    <property type="entry name" value="4Fe4S_Fe_S_CS"/>
</dbReference>
<dbReference type="EMBL" id="SRYD01000016">
    <property type="protein sequence ID" value="TGY74911.1"/>
    <property type="molecule type" value="Genomic_DNA"/>
</dbReference>
<dbReference type="InterPro" id="IPR009051">
    <property type="entry name" value="Helical_ferredxn"/>
</dbReference>
<evidence type="ECO:0000256" key="5">
    <source>
        <dbReference type="ARBA" id="ARBA00023014"/>
    </source>
</evidence>
<evidence type="ECO:0000313" key="9">
    <source>
        <dbReference type="Proteomes" id="UP000186351"/>
    </source>
</evidence>
<dbReference type="GO" id="GO:0009061">
    <property type="term" value="P:anaerobic respiration"/>
    <property type="evidence" value="ECO:0007669"/>
    <property type="project" value="InterPro"/>
</dbReference>
<accession>A0A1Z2XFG4</accession>
<evidence type="ECO:0000313" key="10">
    <source>
        <dbReference type="Proteomes" id="UP000306630"/>
    </source>
</evidence>
<keyword evidence="8" id="KW-0560">Oxidoreductase</keyword>
<dbReference type="EMBL" id="CP015402">
    <property type="protein sequence ID" value="ANU64666.2"/>
    <property type="molecule type" value="Genomic_DNA"/>
</dbReference>
<evidence type="ECO:0000256" key="3">
    <source>
        <dbReference type="ARBA" id="ARBA00022737"/>
    </source>
</evidence>
<dbReference type="PROSITE" id="PS00198">
    <property type="entry name" value="4FE4S_FER_1"/>
    <property type="match status" value="1"/>
</dbReference>
<dbReference type="EC" id="1.1.5.3" evidence="8"/>
<evidence type="ECO:0000313" key="8">
    <source>
        <dbReference type="EMBL" id="TGY74911.1"/>
    </source>
</evidence>
<evidence type="ECO:0000259" key="6">
    <source>
        <dbReference type="PROSITE" id="PS51379"/>
    </source>
</evidence>
<dbReference type="KEGG" id="pary:A4V02_00340"/>
<dbReference type="AlphaFoldDB" id="A0A1B1SCZ4"/>
<dbReference type="Proteomes" id="UP000186351">
    <property type="component" value="Chromosome"/>
</dbReference>
<dbReference type="InterPro" id="IPR017753">
    <property type="entry name" value="G3P_DH_GlpC_su"/>
</dbReference>
<dbReference type="PANTHER" id="PTHR32479:SF19">
    <property type="entry name" value="ANAEROBIC GLYCEROL-3-PHOSPHATE DEHYDROGENASE SUBUNIT C"/>
    <property type="match status" value="1"/>
</dbReference>
<dbReference type="GO" id="GO:0046872">
    <property type="term" value="F:metal ion binding"/>
    <property type="evidence" value="ECO:0007669"/>
    <property type="project" value="UniProtKB-KW"/>
</dbReference>
<reference evidence="8 10" key="3">
    <citation type="submission" date="2019-04" db="EMBL/GenBank/DDBJ databases">
        <title>Microbes associate with the intestines of laboratory mice.</title>
        <authorList>
            <person name="Navarre W."/>
            <person name="Wong E."/>
            <person name="Huang K."/>
            <person name="Tropini C."/>
            <person name="Ng K."/>
            <person name="Yu B."/>
        </authorList>
    </citation>
    <scope>NUCLEOTIDE SEQUENCE [LARGE SCALE GENOMIC DNA]</scope>
    <source>
        <strain evidence="8 10">NM06_A21</strain>
    </source>
</reference>
<dbReference type="GO" id="GO:0004368">
    <property type="term" value="F:glycerol-3-phosphate dehydrogenase (quinone) activity"/>
    <property type="evidence" value="ECO:0007669"/>
    <property type="project" value="UniProtKB-EC"/>
</dbReference>